<name>A0A1H1IFE8_NATTX</name>
<organism evidence="1 2">
    <name type="scientific">Natronobacterium texcoconense</name>
    <dbReference type="NCBI Taxonomy" id="1095778"/>
    <lineage>
        <taxon>Archaea</taxon>
        <taxon>Methanobacteriati</taxon>
        <taxon>Methanobacteriota</taxon>
        <taxon>Stenosarchaea group</taxon>
        <taxon>Halobacteria</taxon>
        <taxon>Halobacteriales</taxon>
        <taxon>Natrialbaceae</taxon>
        <taxon>Natronobacterium</taxon>
    </lineage>
</organism>
<sequence>MTEKTSRRGFGIGLLCSIAFVKPSVASSDDRSAVQKELQNVYAEYNVSNSRIRFARRELPHFLEGTELAAPDERILAAPDRTYIPENANYDTFLSSDDEERIVERAAQRYQRKYGVDPRDPAMTRIGDLFVPDEFLEDLYEEVVHSQQSVPSTIDIETLTGNSTDELRRQYQEHAADAGMCECCNSNTIGIQSRRPPGVSSTTPTAEDSELILHRYLPPFGHDQYPSEGTLSDTQEAFGRFEDDELDNLNSSVNTTVTTHYGDYDPPETDSSSTQLDEFADYAHDAEMQIRKTRSQRCGSKR</sequence>
<dbReference type="OrthoDB" id="136205at2157"/>
<reference evidence="2" key="1">
    <citation type="submission" date="2016-10" db="EMBL/GenBank/DDBJ databases">
        <authorList>
            <person name="Varghese N."/>
            <person name="Submissions S."/>
        </authorList>
    </citation>
    <scope>NUCLEOTIDE SEQUENCE [LARGE SCALE GENOMIC DNA]</scope>
    <source>
        <strain evidence="2">DSM 24767</strain>
    </source>
</reference>
<evidence type="ECO:0000313" key="1">
    <source>
        <dbReference type="EMBL" id="SDR36457.1"/>
    </source>
</evidence>
<dbReference type="Proteomes" id="UP000198848">
    <property type="component" value="Unassembled WGS sequence"/>
</dbReference>
<proteinExistence type="predicted"/>
<gene>
    <name evidence="1" type="ORF">SAMN04489842_3525</name>
</gene>
<protein>
    <submittedName>
        <fullName evidence="1">Uncharacterized protein</fullName>
    </submittedName>
</protein>
<keyword evidence="2" id="KW-1185">Reference proteome</keyword>
<dbReference type="AlphaFoldDB" id="A0A1H1IFE8"/>
<dbReference type="RefSeq" id="WP_139169320.1">
    <property type="nucleotide sequence ID" value="NZ_FNLC01000004.1"/>
</dbReference>
<evidence type="ECO:0000313" key="2">
    <source>
        <dbReference type="Proteomes" id="UP000198848"/>
    </source>
</evidence>
<accession>A0A1H1IFE8</accession>
<dbReference type="EMBL" id="FNLC01000004">
    <property type="protein sequence ID" value="SDR36457.1"/>
    <property type="molecule type" value="Genomic_DNA"/>
</dbReference>